<evidence type="ECO:0000259" key="3">
    <source>
        <dbReference type="Pfam" id="PF24883"/>
    </source>
</evidence>
<dbReference type="InterPro" id="IPR056884">
    <property type="entry name" value="NPHP3-like_N"/>
</dbReference>
<gene>
    <name evidence="4" type="ORF">C8Q69DRAFT_447506</name>
</gene>
<feature type="domain" description="Nephrocystin 3-like N-terminal" evidence="3">
    <location>
        <begin position="19"/>
        <end position="106"/>
    </location>
</feature>
<reference evidence="4 5" key="1">
    <citation type="journal article" date="2018" name="Front. Microbiol.">
        <title>Genomic and genetic insights into a cosmopolitan fungus, Paecilomyces variotii (Eurotiales).</title>
        <authorList>
            <person name="Urquhart A.S."/>
            <person name="Mondo S.J."/>
            <person name="Makela M.R."/>
            <person name="Hane J.K."/>
            <person name="Wiebenga A."/>
            <person name="He G."/>
            <person name="Mihaltcheva S."/>
            <person name="Pangilinan J."/>
            <person name="Lipzen A."/>
            <person name="Barry K."/>
            <person name="de Vries R.P."/>
            <person name="Grigoriev I.V."/>
            <person name="Idnurm A."/>
        </authorList>
    </citation>
    <scope>NUCLEOTIDE SEQUENCE [LARGE SCALE GENOMIC DNA]</scope>
    <source>
        <strain evidence="4 5">CBS 101075</strain>
    </source>
</reference>
<dbReference type="AlphaFoldDB" id="A0A443HKI8"/>
<dbReference type="InterPro" id="IPR054471">
    <property type="entry name" value="GPIID_WHD"/>
</dbReference>
<proteinExistence type="predicted"/>
<dbReference type="RefSeq" id="XP_028481959.1">
    <property type="nucleotide sequence ID" value="XM_028629211.1"/>
</dbReference>
<keyword evidence="1" id="KW-0677">Repeat</keyword>
<evidence type="ECO:0008006" key="6">
    <source>
        <dbReference type="Google" id="ProtNLM"/>
    </source>
</evidence>
<dbReference type="STRING" id="264951.A0A443HKI8"/>
<dbReference type="Pfam" id="PF22939">
    <property type="entry name" value="WHD_GPIID"/>
    <property type="match status" value="1"/>
</dbReference>
<dbReference type="InterPro" id="IPR027417">
    <property type="entry name" value="P-loop_NTPase"/>
</dbReference>
<dbReference type="PANTHER" id="PTHR10039:SF15">
    <property type="entry name" value="NACHT DOMAIN-CONTAINING PROTEIN"/>
    <property type="match status" value="1"/>
</dbReference>
<organism evidence="4 5">
    <name type="scientific">Byssochlamys spectabilis</name>
    <name type="common">Paecilomyces variotii</name>
    <dbReference type="NCBI Taxonomy" id="264951"/>
    <lineage>
        <taxon>Eukaryota</taxon>
        <taxon>Fungi</taxon>
        <taxon>Dikarya</taxon>
        <taxon>Ascomycota</taxon>
        <taxon>Pezizomycotina</taxon>
        <taxon>Eurotiomycetes</taxon>
        <taxon>Eurotiomycetidae</taxon>
        <taxon>Eurotiales</taxon>
        <taxon>Thermoascaceae</taxon>
        <taxon>Paecilomyces</taxon>
    </lineage>
</organism>
<feature type="domain" description="GPI inositol-deacylase winged helix" evidence="2">
    <location>
        <begin position="224"/>
        <end position="287"/>
    </location>
</feature>
<evidence type="ECO:0000313" key="5">
    <source>
        <dbReference type="Proteomes" id="UP000283841"/>
    </source>
</evidence>
<evidence type="ECO:0000256" key="1">
    <source>
        <dbReference type="ARBA" id="ARBA00022737"/>
    </source>
</evidence>
<protein>
    <recommendedName>
        <fullName evidence="6">NACHT domain-containing protein</fullName>
    </recommendedName>
</protein>
<evidence type="ECO:0000313" key="4">
    <source>
        <dbReference type="EMBL" id="RWQ92314.1"/>
    </source>
</evidence>
<keyword evidence="5" id="KW-1185">Reference proteome</keyword>
<dbReference type="VEuPathDB" id="FungiDB:C8Q69DRAFT_447506"/>
<name>A0A443HKI8_BYSSP</name>
<dbReference type="Proteomes" id="UP000283841">
    <property type="component" value="Unassembled WGS sequence"/>
</dbReference>
<evidence type="ECO:0000259" key="2">
    <source>
        <dbReference type="Pfam" id="PF22939"/>
    </source>
</evidence>
<accession>A0A443HKI8</accession>
<comment type="caution">
    <text evidence="4">The sequence shown here is derived from an EMBL/GenBank/DDBJ whole genome shotgun (WGS) entry which is preliminary data.</text>
</comment>
<dbReference type="PANTHER" id="PTHR10039">
    <property type="entry name" value="AMELOGENIN"/>
    <property type="match status" value="1"/>
</dbReference>
<dbReference type="Pfam" id="PF24883">
    <property type="entry name" value="NPHP3_N"/>
    <property type="match status" value="1"/>
</dbReference>
<sequence length="290" mass="33314">MSRYSLYPDHLDTVCGNDQNIGLAYIYFNFRRSHKQRLEDVLESLLKQLTQGRPSLLDRVKALYHQHYEGGRPSDFSNALQTVISGYMKVFIIVDALDECQSTDRSRDRHLKISNFKPGLTLASLPRLDLYQELRRDLKEYLLWRLERVVMTLRNTYRALLVDFRGYHRCGGWDVLSRLALHLDSLIGKRSPKTTRNALKSLPTGLRAYYFAYRDAIERIQGQVSDQKEMAFHVLSWISCAERQTTASGLQHALAVEVGEPTLDKDDLPEVEDMISVCAGLVVVDEQSDT</sequence>
<dbReference type="Gene3D" id="3.40.50.300">
    <property type="entry name" value="P-loop containing nucleotide triphosphate hydrolases"/>
    <property type="match status" value="1"/>
</dbReference>
<dbReference type="EMBL" id="RCNU01000013">
    <property type="protein sequence ID" value="RWQ92314.1"/>
    <property type="molecule type" value="Genomic_DNA"/>
</dbReference>
<dbReference type="GeneID" id="39598488"/>